<evidence type="ECO:0000313" key="1">
    <source>
        <dbReference type="EMBL" id="KAF0915315.1"/>
    </source>
</evidence>
<dbReference type="EMBL" id="SPHZ02000006">
    <property type="protein sequence ID" value="KAF0915315.1"/>
    <property type="molecule type" value="Genomic_DNA"/>
</dbReference>
<protein>
    <submittedName>
        <fullName evidence="1">Uncharacterized protein</fullName>
    </submittedName>
</protein>
<comment type="caution">
    <text evidence="1">The sequence shown here is derived from an EMBL/GenBank/DDBJ whole genome shotgun (WGS) entry which is preliminary data.</text>
</comment>
<dbReference type="AlphaFoldDB" id="A0A6G1DR49"/>
<dbReference type="Proteomes" id="UP000479710">
    <property type="component" value="Unassembled WGS sequence"/>
</dbReference>
<reference evidence="1 2" key="1">
    <citation type="submission" date="2019-11" db="EMBL/GenBank/DDBJ databases">
        <title>Whole genome sequence of Oryza granulata.</title>
        <authorList>
            <person name="Li W."/>
        </authorList>
    </citation>
    <scope>NUCLEOTIDE SEQUENCE [LARGE SCALE GENOMIC DNA]</scope>
    <source>
        <strain evidence="2">cv. Menghai</strain>
        <tissue evidence="1">Leaf</tissue>
    </source>
</reference>
<name>A0A6G1DR49_9ORYZ</name>
<gene>
    <name evidence="1" type="ORF">E2562_035547</name>
</gene>
<proteinExistence type="predicted"/>
<organism evidence="1 2">
    <name type="scientific">Oryza meyeriana var. granulata</name>
    <dbReference type="NCBI Taxonomy" id="110450"/>
    <lineage>
        <taxon>Eukaryota</taxon>
        <taxon>Viridiplantae</taxon>
        <taxon>Streptophyta</taxon>
        <taxon>Embryophyta</taxon>
        <taxon>Tracheophyta</taxon>
        <taxon>Spermatophyta</taxon>
        <taxon>Magnoliopsida</taxon>
        <taxon>Liliopsida</taxon>
        <taxon>Poales</taxon>
        <taxon>Poaceae</taxon>
        <taxon>BOP clade</taxon>
        <taxon>Oryzoideae</taxon>
        <taxon>Oryzeae</taxon>
        <taxon>Oryzinae</taxon>
        <taxon>Oryza</taxon>
        <taxon>Oryza meyeriana</taxon>
    </lineage>
</organism>
<accession>A0A6G1DR49</accession>
<sequence length="110" mass="11817">MAVKEIIGEAWKKVQEEEQKRGDGVEGLDAVGLQDGAVFGLGENKEDGKGQEYSEQVIQAASITEVLVAPKRASARLASGASGHSLEKAEKRKAWKNLELPSVVDPRAVF</sequence>
<keyword evidence="2" id="KW-1185">Reference proteome</keyword>
<evidence type="ECO:0000313" key="2">
    <source>
        <dbReference type="Proteomes" id="UP000479710"/>
    </source>
</evidence>